<reference evidence="5 6" key="1">
    <citation type="submission" date="2015-09" db="EMBL/GenBank/DDBJ databases">
        <title>Complete genome of Psychrobacter urativorans R10.10B.</title>
        <authorList>
            <person name="See-Too W.S."/>
            <person name="Chan K.G."/>
        </authorList>
    </citation>
    <scope>NUCLEOTIDE SEQUENCE [LARGE SCALE GENOMIC DNA]</scope>
    <source>
        <strain evidence="5 6">R10.10B</strain>
    </source>
</reference>
<sequence>MNHIYRIVFNRSLGVYQCVSEIAKTQGKSSGRSAITNRRVGFSLRVLSLSILSVSALGTTTSALAAIYNNGLTTNLGASYSVSAAGDEVRGVNTVVKANALSISETRLLVTDKGNIEIANTVTMDRDAALEIKDNSMLTADRLYVGTEGSNNNLNISTSGQLQANTVYLGEYIGSKGDLTVTGSNSQLNTESLRVGNYGKGNTTIANDGSVQAKTVSLGHKNTGEGGLIVTGSNSQLTTGELLIIGRYGKGSTTIANGGSVRANTVYLGEYIGSKGDLTVTGSNSQLETESLRIGNYGKGSTTITNGSSVQAKTISLGHKDTGEGDLIVTGSNSQLNADELLIIGRYGKGSATIANGGYVRANLIDVGVLAGSEGDLTVTGSNSQLNTNTSYVGRAGKGSATIADGGSVHTQDVYLGFLAGSKGNLTVTGSNSQLSTDNLYVGTTGKGSATVAGGGSIQSQVIYLGSKSKGEGDLTVTGSNSQLNTNIAYVGFGDKGSATIADGGSAQASEIYLGFLAGSEGDLTVTGSNSQLNTNIAYVGFGDKGSATIADGGSAQASEIYLGFLAGSEGDLTVTGSNSQLNTNGLQVGNQGKGKGTLNITDNGQVKTRSIGRGSDSKLSVINFDNGTLELAANQPALFNNFTSANTINLASGGGTIDTNEFDISVFNDARITGSGNFTKMGSGKLAMNSATKAWSGDTDINQGTLQLNGDYNMRKGEVLAIGLNTLTDYGQLKVTGSADISQGKLQVNAADAVQVLTGNPVWNNVVSANSLTGKFAAVNDNSPLVSFVADYSDANSVHLKMVRDATFVDAIESETSQTALGLSRMLDLSTTDRLGNNENILSDSLLSENISLDQFKLAALDLAGVLDEAIEDRVNNGNSALADALITNTLSFNKPKLAAAANELQPLLMGATNRIITDSNYATTEAIIERSLTNPNRGVWAKIIGSDSSHDEEDGIAGYDASSYGAIVGIDSPINDNLNLGVAFSYIDSDVDSNSRALDHEMKTKNWQILGYGNYAASEATQVNFHAGAGSSDVKGQRHITILTDATASSDYSVDTLQAGFGIGHRIGNELRNFTPFAQMNYARAESDGYRETGAGVYNLDVDENTYESLRWTAGVKMSQALTPKLALTGQLAAAIENGDRRSDITASFIGMPNANFTTTGQEIGREIGIVGVGLSYMPTANTKLSAGYRGEWRDNYNDQGASIALQTSF</sequence>
<keyword evidence="2" id="KW-0843">Virulence</keyword>
<dbReference type="Gene3D" id="2.40.128.130">
    <property type="entry name" value="Autotransporter beta-domain"/>
    <property type="match status" value="1"/>
</dbReference>
<dbReference type="STRING" id="45610.AOC03_11065"/>
<keyword evidence="3" id="KW-1133">Transmembrane helix</keyword>
<dbReference type="InterPro" id="IPR006315">
    <property type="entry name" value="OM_autotransptr_brl_dom"/>
</dbReference>
<protein>
    <recommendedName>
        <fullName evidence="4">Autotransporter domain-containing protein</fullName>
    </recommendedName>
</protein>
<feature type="domain" description="Autotransporter" evidence="4">
    <location>
        <begin position="934"/>
        <end position="1212"/>
    </location>
</feature>
<evidence type="ECO:0000313" key="6">
    <source>
        <dbReference type="Proteomes" id="UP000059847"/>
    </source>
</evidence>
<evidence type="ECO:0000256" key="2">
    <source>
        <dbReference type="ARBA" id="ARBA00023026"/>
    </source>
</evidence>
<proteinExistence type="predicted"/>
<keyword evidence="3" id="KW-0812">Transmembrane</keyword>
<dbReference type="SUPFAM" id="SSF103515">
    <property type="entry name" value="Autotransporter"/>
    <property type="match status" value="1"/>
</dbReference>
<dbReference type="RefSeq" id="WP_062535999.1">
    <property type="nucleotide sequence ID" value="NZ_CP012678.1"/>
</dbReference>
<dbReference type="EMBL" id="CP012678">
    <property type="protein sequence ID" value="ALF60516.1"/>
    <property type="molecule type" value="Genomic_DNA"/>
</dbReference>
<dbReference type="KEGG" id="pur:AOC03_11065"/>
<dbReference type="NCBIfam" id="TIGR04393">
    <property type="entry name" value="rpt_T5SS_PEPC"/>
    <property type="match status" value="9"/>
</dbReference>
<dbReference type="NCBIfam" id="TIGR01414">
    <property type="entry name" value="autotrans_barl"/>
    <property type="match status" value="1"/>
</dbReference>
<evidence type="ECO:0000259" key="4">
    <source>
        <dbReference type="PROSITE" id="PS51208"/>
    </source>
</evidence>
<keyword evidence="3" id="KW-0472">Membrane</keyword>
<evidence type="ECO:0000313" key="5">
    <source>
        <dbReference type="EMBL" id="ALF60516.1"/>
    </source>
</evidence>
<dbReference type="InterPro" id="IPR024973">
    <property type="entry name" value="ESPR"/>
</dbReference>
<evidence type="ECO:0000256" key="3">
    <source>
        <dbReference type="SAM" id="Phobius"/>
    </source>
</evidence>
<dbReference type="InterPro" id="IPR036709">
    <property type="entry name" value="Autotransporte_beta_dom_sf"/>
</dbReference>
<dbReference type="Pfam" id="PF13018">
    <property type="entry name" value="ESPR"/>
    <property type="match status" value="1"/>
</dbReference>
<dbReference type="SUPFAM" id="SSF51126">
    <property type="entry name" value="Pectin lyase-like"/>
    <property type="match status" value="1"/>
</dbReference>
<keyword evidence="1" id="KW-0732">Signal</keyword>
<dbReference type="NCBIfam" id="TIGR02601">
    <property type="entry name" value="autotrns_rpt"/>
    <property type="match status" value="1"/>
</dbReference>
<dbReference type="OrthoDB" id="5760545at2"/>
<accession>A0A0M4TGC9</accession>
<dbReference type="InterPro" id="IPR030895">
    <property type="entry name" value="T5SS_PEPC_rpt"/>
</dbReference>
<dbReference type="PROSITE" id="PS51208">
    <property type="entry name" value="AUTOTRANSPORTER"/>
    <property type="match status" value="1"/>
</dbReference>
<dbReference type="AlphaFoldDB" id="A0A0M4TGC9"/>
<dbReference type="GO" id="GO:0019867">
    <property type="term" value="C:outer membrane"/>
    <property type="evidence" value="ECO:0007669"/>
    <property type="project" value="InterPro"/>
</dbReference>
<gene>
    <name evidence="5" type="ORF">AOC03_11065</name>
</gene>
<dbReference type="SMART" id="SM00869">
    <property type="entry name" value="Autotransporter"/>
    <property type="match status" value="1"/>
</dbReference>
<dbReference type="Pfam" id="PF03797">
    <property type="entry name" value="Autotransporter"/>
    <property type="match status" value="1"/>
</dbReference>
<keyword evidence="6" id="KW-1185">Reference proteome</keyword>
<name>A0A0M4TGC9_9GAMM</name>
<dbReference type="InterPro" id="IPR011050">
    <property type="entry name" value="Pectin_lyase_fold/virulence"/>
</dbReference>
<feature type="transmembrane region" description="Helical" evidence="3">
    <location>
        <begin position="46"/>
        <end position="68"/>
    </location>
</feature>
<dbReference type="Proteomes" id="UP000059847">
    <property type="component" value="Chromosome"/>
</dbReference>
<dbReference type="InterPro" id="IPR013425">
    <property type="entry name" value="Autotrns_rpt"/>
</dbReference>
<evidence type="ECO:0000256" key="1">
    <source>
        <dbReference type="ARBA" id="ARBA00022729"/>
    </source>
</evidence>
<organism evidence="5 6">
    <name type="scientific">Psychrobacter urativorans</name>
    <dbReference type="NCBI Taxonomy" id="45610"/>
    <lineage>
        <taxon>Bacteria</taxon>
        <taxon>Pseudomonadati</taxon>
        <taxon>Pseudomonadota</taxon>
        <taxon>Gammaproteobacteria</taxon>
        <taxon>Moraxellales</taxon>
        <taxon>Moraxellaceae</taxon>
        <taxon>Psychrobacter</taxon>
    </lineage>
</organism>
<dbReference type="InterPro" id="IPR005546">
    <property type="entry name" value="Autotransporte_beta"/>
</dbReference>